<dbReference type="PANTHER" id="PTHR34837:SF2">
    <property type="entry name" value="OS05G0595500 PROTEIN"/>
    <property type="match status" value="1"/>
</dbReference>
<evidence type="ECO:0000313" key="2">
    <source>
        <dbReference type="EMBL" id="KAL0924303.1"/>
    </source>
</evidence>
<evidence type="ECO:0008006" key="4">
    <source>
        <dbReference type="Google" id="ProtNLM"/>
    </source>
</evidence>
<dbReference type="AlphaFoldDB" id="A0ABD0VHH6"/>
<evidence type="ECO:0000256" key="1">
    <source>
        <dbReference type="SAM" id="SignalP"/>
    </source>
</evidence>
<keyword evidence="3" id="KW-1185">Reference proteome</keyword>
<keyword evidence="1" id="KW-0732">Signal</keyword>
<dbReference type="PANTHER" id="PTHR34837">
    <property type="entry name" value="OS05G0595500 PROTEIN"/>
    <property type="match status" value="1"/>
</dbReference>
<evidence type="ECO:0000313" key="3">
    <source>
        <dbReference type="Proteomes" id="UP001552299"/>
    </source>
</evidence>
<protein>
    <recommendedName>
        <fullName evidence="4">PH domain-containing protein</fullName>
    </recommendedName>
</protein>
<dbReference type="EMBL" id="JANQDX010000005">
    <property type="protein sequence ID" value="KAL0924303.1"/>
    <property type="molecule type" value="Genomic_DNA"/>
</dbReference>
<feature type="signal peptide" evidence="1">
    <location>
        <begin position="1"/>
        <end position="25"/>
    </location>
</feature>
<reference evidence="2 3" key="1">
    <citation type="journal article" date="2024" name="Plant Biotechnol. J.">
        <title>Dendrobium thyrsiflorum genome and its molecular insights into genes involved in important horticultural traits.</title>
        <authorList>
            <person name="Chen B."/>
            <person name="Wang J.Y."/>
            <person name="Zheng P.J."/>
            <person name="Li K.L."/>
            <person name="Liang Y.M."/>
            <person name="Chen X.F."/>
            <person name="Zhang C."/>
            <person name="Zhao X."/>
            <person name="He X."/>
            <person name="Zhang G.Q."/>
            <person name="Liu Z.J."/>
            <person name="Xu Q."/>
        </authorList>
    </citation>
    <scope>NUCLEOTIDE SEQUENCE [LARGE SCALE GENOMIC DNA]</scope>
    <source>
        <strain evidence="2">GZMU011</strain>
    </source>
</reference>
<name>A0ABD0VHH6_DENTH</name>
<sequence length="143" mass="16046">MDTYGLVSVLLNQVLLVPLVQDAIALFGQLMLAEIQYLIGQTCQIFSFPHGVEIKTLDTDLSPQDTTMLVDIVEVGPLPSFVHEDEQRRHAFYILTSLGLRFECSSVSKMQVDSWLATIQNVCKLAPLKDPFDLEYVDDHSAM</sequence>
<accession>A0ABD0VHH6</accession>
<feature type="chain" id="PRO_5044787315" description="PH domain-containing protein" evidence="1">
    <location>
        <begin position="26"/>
        <end position="143"/>
    </location>
</feature>
<comment type="caution">
    <text evidence="2">The sequence shown here is derived from an EMBL/GenBank/DDBJ whole genome shotgun (WGS) entry which is preliminary data.</text>
</comment>
<organism evidence="2 3">
    <name type="scientific">Dendrobium thyrsiflorum</name>
    <name type="common">Pinecone-like raceme dendrobium</name>
    <name type="synonym">Orchid</name>
    <dbReference type="NCBI Taxonomy" id="117978"/>
    <lineage>
        <taxon>Eukaryota</taxon>
        <taxon>Viridiplantae</taxon>
        <taxon>Streptophyta</taxon>
        <taxon>Embryophyta</taxon>
        <taxon>Tracheophyta</taxon>
        <taxon>Spermatophyta</taxon>
        <taxon>Magnoliopsida</taxon>
        <taxon>Liliopsida</taxon>
        <taxon>Asparagales</taxon>
        <taxon>Orchidaceae</taxon>
        <taxon>Epidendroideae</taxon>
        <taxon>Malaxideae</taxon>
        <taxon>Dendrobiinae</taxon>
        <taxon>Dendrobium</taxon>
    </lineage>
</organism>
<gene>
    <name evidence="2" type="ORF">M5K25_005119</name>
</gene>
<dbReference type="Proteomes" id="UP001552299">
    <property type="component" value="Unassembled WGS sequence"/>
</dbReference>
<proteinExistence type="predicted"/>